<evidence type="ECO:0000313" key="1">
    <source>
        <dbReference type="EMBL" id="KAE8037167.1"/>
    </source>
</evidence>
<dbReference type="Proteomes" id="UP000327013">
    <property type="component" value="Chromosome 4"/>
</dbReference>
<sequence>MELSNYITGIRGGRGEPFEGLVGEPRVLFLGATAPDTALSNELNQETRCC</sequence>
<proteinExistence type="predicted"/>
<organism evidence="1 2">
    <name type="scientific">Carpinus fangiana</name>
    <dbReference type="NCBI Taxonomy" id="176857"/>
    <lineage>
        <taxon>Eukaryota</taxon>
        <taxon>Viridiplantae</taxon>
        <taxon>Streptophyta</taxon>
        <taxon>Embryophyta</taxon>
        <taxon>Tracheophyta</taxon>
        <taxon>Spermatophyta</taxon>
        <taxon>Magnoliopsida</taxon>
        <taxon>eudicotyledons</taxon>
        <taxon>Gunneridae</taxon>
        <taxon>Pentapetalae</taxon>
        <taxon>rosids</taxon>
        <taxon>fabids</taxon>
        <taxon>Fagales</taxon>
        <taxon>Betulaceae</taxon>
        <taxon>Carpinus</taxon>
    </lineage>
</organism>
<reference evidence="1 2" key="1">
    <citation type="submission" date="2019-06" db="EMBL/GenBank/DDBJ databases">
        <title>A chromosomal-level reference genome of Carpinus fangiana (Coryloideae, Betulaceae).</title>
        <authorList>
            <person name="Yang X."/>
            <person name="Wang Z."/>
            <person name="Zhang L."/>
            <person name="Hao G."/>
            <person name="Liu J."/>
            <person name="Yang Y."/>
        </authorList>
    </citation>
    <scope>NUCLEOTIDE SEQUENCE [LARGE SCALE GENOMIC DNA]</scope>
    <source>
        <strain evidence="1">Cfa_2016G</strain>
        <tissue evidence="1">Leaf</tissue>
    </source>
</reference>
<gene>
    <name evidence="1" type="ORF">FH972_009780</name>
</gene>
<keyword evidence="2" id="KW-1185">Reference proteome</keyword>
<accession>A0A660KL98</accession>
<evidence type="ECO:0000313" key="2">
    <source>
        <dbReference type="Proteomes" id="UP000327013"/>
    </source>
</evidence>
<name>A0A660KL98_9ROSI</name>
<dbReference type="AlphaFoldDB" id="A0A660KL98"/>
<protein>
    <submittedName>
        <fullName evidence="1">Uncharacterized protein</fullName>
    </submittedName>
</protein>
<dbReference type="EMBL" id="CM017324">
    <property type="protein sequence ID" value="KAE8037167.1"/>
    <property type="molecule type" value="Genomic_DNA"/>
</dbReference>